<comment type="caution">
    <text evidence="2">The sequence shown here is derived from an EMBL/GenBank/DDBJ whole genome shotgun (WGS) entry which is preliminary data.</text>
</comment>
<reference evidence="2 3" key="1">
    <citation type="submission" date="2022-02" db="EMBL/GenBank/DDBJ databases">
        <authorList>
            <person name="Min J."/>
        </authorList>
    </citation>
    <scope>NUCLEOTIDE SEQUENCE [LARGE SCALE GENOMIC DNA]</scope>
    <source>
        <strain evidence="2 3">GR10-1</strain>
    </source>
</reference>
<dbReference type="RefSeq" id="WP_240830858.1">
    <property type="nucleotide sequence ID" value="NZ_JAKWBL010000003.1"/>
</dbReference>
<dbReference type="InterPro" id="IPR029052">
    <property type="entry name" value="Metallo-depent_PP-like"/>
</dbReference>
<accession>A0ABS9SLC1</accession>
<dbReference type="SUPFAM" id="SSF56300">
    <property type="entry name" value="Metallo-dependent phosphatases"/>
    <property type="match status" value="1"/>
</dbReference>
<evidence type="ECO:0000313" key="2">
    <source>
        <dbReference type="EMBL" id="MCH5599182.1"/>
    </source>
</evidence>
<name>A0ABS9SLC1_9BACT</name>
<feature type="region of interest" description="Disordered" evidence="1">
    <location>
        <begin position="48"/>
        <end position="68"/>
    </location>
</feature>
<organism evidence="2 3">
    <name type="scientific">Niabella ginsengisoli</name>
    <dbReference type="NCBI Taxonomy" id="522298"/>
    <lineage>
        <taxon>Bacteria</taxon>
        <taxon>Pseudomonadati</taxon>
        <taxon>Bacteroidota</taxon>
        <taxon>Chitinophagia</taxon>
        <taxon>Chitinophagales</taxon>
        <taxon>Chitinophagaceae</taxon>
        <taxon>Niabella</taxon>
    </lineage>
</organism>
<evidence type="ECO:0000313" key="3">
    <source>
        <dbReference type="Proteomes" id="UP001202248"/>
    </source>
</evidence>
<keyword evidence="3" id="KW-1185">Reference proteome</keyword>
<proteinExistence type="predicted"/>
<protein>
    <recommendedName>
        <fullName evidence="4">Calcineurin-like phosphoesterase domain-containing protein</fullName>
    </recommendedName>
</protein>
<dbReference type="Proteomes" id="UP001202248">
    <property type="component" value="Unassembled WGS sequence"/>
</dbReference>
<sequence>MYFPFNQSGSKGYSADYEKRMLNWADSVLAANSDRKAILVAHSTLSRPKVTTSGDKPGDGDNSQQSNFTKQGKGIYEMAKNHPNVFLMLGGHIAGEGFRKDTHNGNVIKTYLSDYQSRQSPPYSGAKDRNGGSGTMRLMRLNKTKQKISILTFTPQPNGTVIKEEDGDSKFTDALYN</sequence>
<dbReference type="EMBL" id="JAKWBL010000003">
    <property type="protein sequence ID" value="MCH5599182.1"/>
    <property type="molecule type" value="Genomic_DNA"/>
</dbReference>
<gene>
    <name evidence="2" type="ORF">MKP09_15330</name>
</gene>
<evidence type="ECO:0000256" key="1">
    <source>
        <dbReference type="SAM" id="MobiDB-lite"/>
    </source>
</evidence>
<evidence type="ECO:0008006" key="4">
    <source>
        <dbReference type="Google" id="ProtNLM"/>
    </source>
</evidence>